<evidence type="ECO:0000313" key="7">
    <source>
        <dbReference type="Proteomes" id="UP001357223"/>
    </source>
</evidence>
<organism evidence="6 7">
    <name type="scientific">Niallia oryzisoli</name>
    <dbReference type="NCBI Taxonomy" id="1737571"/>
    <lineage>
        <taxon>Bacteria</taxon>
        <taxon>Bacillati</taxon>
        <taxon>Bacillota</taxon>
        <taxon>Bacilli</taxon>
        <taxon>Bacillales</taxon>
        <taxon>Bacillaceae</taxon>
        <taxon>Niallia</taxon>
    </lineage>
</organism>
<evidence type="ECO:0000256" key="3">
    <source>
        <dbReference type="ARBA" id="ARBA00023125"/>
    </source>
</evidence>
<evidence type="ECO:0000313" key="6">
    <source>
        <dbReference type="EMBL" id="WVX79966.1"/>
    </source>
</evidence>
<dbReference type="Proteomes" id="UP001357223">
    <property type="component" value="Chromosome"/>
</dbReference>
<reference evidence="6 7" key="1">
    <citation type="submission" date="2023-10" db="EMBL/GenBank/DDBJ databases">
        <title>Niallia locisalis sp.nov. isolated from a salt pond sample.</title>
        <authorList>
            <person name="Li X.-J."/>
            <person name="Dong L."/>
        </authorList>
    </citation>
    <scope>NUCLEOTIDE SEQUENCE [LARGE SCALE GENOMIC DNA]</scope>
    <source>
        <strain evidence="6 7">DSM 29761</strain>
    </source>
</reference>
<dbReference type="SUPFAM" id="SSF46785">
    <property type="entry name" value="Winged helix' DNA-binding domain"/>
    <property type="match status" value="1"/>
</dbReference>
<proteinExistence type="inferred from homology"/>
<dbReference type="InterPro" id="IPR050950">
    <property type="entry name" value="HTH-type_LysR_regulators"/>
</dbReference>
<dbReference type="EMBL" id="CP137640">
    <property type="protein sequence ID" value="WVX79966.1"/>
    <property type="molecule type" value="Genomic_DNA"/>
</dbReference>
<sequence length="291" mass="32537">MDLKAIKTFQTIAKLGSFQKAAEELKYVQSTVTIQIQKLESDLGVKLIERGRKIQLTEAGRVFHEKADLLLRDIEYVQNSMDEWQHGETGKVKIGAIEPMALYRMPKILGAFCAEYPKVQISIEINNTKNLTQMIKDGELDLAICNTPELDHEILFEPLLTEDVSLLIPNTHHFTRKQDIYLSDFKNERLLLGAFVCNYRIHLEKSLIEAGVNPQIGLVVNSMTALKEYVQSGLGIAVIPDVIIGTPPEGMVKRKIADLKVGVVTGIVRKANCLQNSKAIQRLIASIKESA</sequence>
<evidence type="ECO:0000256" key="1">
    <source>
        <dbReference type="ARBA" id="ARBA00009437"/>
    </source>
</evidence>
<dbReference type="InterPro" id="IPR005119">
    <property type="entry name" value="LysR_subst-bd"/>
</dbReference>
<dbReference type="Gene3D" id="1.10.10.10">
    <property type="entry name" value="Winged helix-like DNA-binding domain superfamily/Winged helix DNA-binding domain"/>
    <property type="match status" value="1"/>
</dbReference>
<dbReference type="Gene3D" id="3.40.190.290">
    <property type="match status" value="1"/>
</dbReference>
<keyword evidence="4" id="KW-0804">Transcription</keyword>
<comment type="similarity">
    <text evidence="1">Belongs to the LysR transcriptional regulatory family.</text>
</comment>
<evidence type="ECO:0000256" key="2">
    <source>
        <dbReference type="ARBA" id="ARBA00023015"/>
    </source>
</evidence>
<keyword evidence="3" id="KW-0238">DNA-binding</keyword>
<dbReference type="InterPro" id="IPR036390">
    <property type="entry name" value="WH_DNA-bd_sf"/>
</dbReference>
<feature type="domain" description="HTH lysR-type" evidence="5">
    <location>
        <begin position="1"/>
        <end position="57"/>
    </location>
</feature>
<dbReference type="PROSITE" id="PS50931">
    <property type="entry name" value="HTH_LYSR"/>
    <property type="match status" value="1"/>
</dbReference>
<name>A0ABZ2C9Z3_9BACI</name>
<dbReference type="RefSeq" id="WP_338448897.1">
    <property type="nucleotide sequence ID" value="NZ_CP137640.1"/>
</dbReference>
<accession>A0ABZ2C9Z3</accession>
<evidence type="ECO:0000259" key="5">
    <source>
        <dbReference type="PROSITE" id="PS50931"/>
    </source>
</evidence>
<dbReference type="InterPro" id="IPR036388">
    <property type="entry name" value="WH-like_DNA-bd_sf"/>
</dbReference>
<dbReference type="PANTHER" id="PTHR30419:SF25">
    <property type="entry name" value="HTH-TYPE TRANSCRIPTIONAL REGULATOR YTLI"/>
    <property type="match status" value="1"/>
</dbReference>
<protein>
    <submittedName>
        <fullName evidence="6">LysR family transcriptional regulator</fullName>
    </submittedName>
</protein>
<keyword evidence="7" id="KW-1185">Reference proteome</keyword>
<dbReference type="SUPFAM" id="SSF53850">
    <property type="entry name" value="Periplasmic binding protein-like II"/>
    <property type="match status" value="1"/>
</dbReference>
<dbReference type="PRINTS" id="PR00039">
    <property type="entry name" value="HTHLYSR"/>
</dbReference>
<dbReference type="CDD" id="cd05466">
    <property type="entry name" value="PBP2_LTTR_substrate"/>
    <property type="match status" value="1"/>
</dbReference>
<evidence type="ECO:0000256" key="4">
    <source>
        <dbReference type="ARBA" id="ARBA00023163"/>
    </source>
</evidence>
<gene>
    <name evidence="6" type="ORF">R4Z09_22160</name>
</gene>
<dbReference type="InterPro" id="IPR000847">
    <property type="entry name" value="LysR_HTH_N"/>
</dbReference>
<dbReference type="Pfam" id="PF00126">
    <property type="entry name" value="HTH_1"/>
    <property type="match status" value="1"/>
</dbReference>
<dbReference type="PANTHER" id="PTHR30419">
    <property type="entry name" value="HTH-TYPE TRANSCRIPTIONAL REGULATOR YBHD"/>
    <property type="match status" value="1"/>
</dbReference>
<dbReference type="Pfam" id="PF03466">
    <property type="entry name" value="LysR_substrate"/>
    <property type="match status" value="1"/>
</dbReference>
<keyword evidence="2" id="KW-0805">Transcription regulation</keyword>